<feature type="region of interest" description="Disordered" evidence="1">
    <location>
        <begin position="149"/>
        <end position="175"/>
    </location>
</feature>
<sequence>MTLATALATEGSAAALFGRRDAVLLMLSGVGLSHKAIADLDRFDISADDDGLWIGGSHQIRIDADEASGSTPSEIWERWRIVLQFSDRYPSTALLVDHLQANTFPDLSDLHDRPGPIALPIDRWGHLPFPATAMTAAAIGAVLDAHRTGIPPQHVPPRRLSRPREYDDSVPSATAPEAVSAPLGAEYYKAGVDARRRAHAALADVPELVDDVEDRIEALLQRTLDLLGDDTEL</sequence>
<proteinExistence type="predicted"/>
<evidence type="ECO:0000313" key="2">
    <source>
        <dbReference type="EMBL" id="OAK56257.1"/>
    </source>
</evidence>
<protein>
    <submittedName>
        <fullName evidence="2">Uncharacterized protein</fullName>
    </submittedName>
</protein>
<dbReference type="RefSeq" id="WP_254303419.1">
    <property type="nucleotide sequence ID" value="NZ_LVHI01000005.1"/>
</dbReference>
<accession>A0A177YL17</accession>
<dbReference type="AlphaFoldDB" id="A0A177YL17"/>
<organism evidence="2 3">
    <name type="scientific">Rhodococcoides kyotonense</name>
    <dbReference type="NCBI Taxonomy" id="398843"/>
    <lineage>
        <taxon>Bacteria</taxon>
        <taxon>Bacillati</taxon>
        <taxon>Actinomycetota</taxon>
        <taxon>Actinomycetes</taxon>
        <taxon>Mycobacteriales</taxon>
        <taxon>Nocardiaceae</taxon>
        <taxon>Rhodococcoides</taxon>
    </lineage>
</organism>
<dbReference type="Proteomes" id="UP000077519">
    <property type="component" value="Unassembled WGS sequence"/>
</dbReference>
<gene>
    <name evidence="2" type="ORF">A3K89_17480</name>
</gene>
<dbReference type="EMBL" id="LVHI01000005">
    <property type="protein sequence ID" value="OAK56257.1"/>
    <property type="molecule type" value="Genomic_DNA"/>
</dbReference>
<evidence type="ECO:0000256" key="1">
    <source>
        <dbReference type="SAM" id="MobiDB-lite"/>
    </source>
</evidence>
<name>A0A177YL17_9NOCA</name>
<comment type="caution">
    <text evidence="2">The sequence shown here is derived from an EMBL/GenBank/DDBJ whole genome shotgun (WGS) entry which is preliminary data.</text>
</comment>
<evidence type="ECO:0000313" key="3">
    <source>
        <dbReference type="Proteomes" id="UP000077519"/>
    </source>
</evidence>
<keyword evidence="3" id="KW-1185">Reference proteome</keyword>
<reference evidence="2 3" key="1">
    <citation type="submission" date="2016-03" db="EMBL/GenBank/DDBJ databases">
        <title>Genome sequence of Rhodococcus kyotonensis KB10.</title>
        <authorList>
            <person name="Jeong H."/>
            <person name="Hong C.E."/>
            <person name="Jo S.H."/>
            <person name="Park J.M."/>
        </authorList>
    </citation>
    <scope>NUCLEOTIDE SEQUENCE [LARGE SCALE GENOMIC DNA]</scope>
    <source>
        <strain evidence="2 3">KB10</strain>
    </source>
</reference>